<dbReference type="VEuPathDB" id="FungiDB:BO71DRAFT_426699"/>
<gene>
    <name evidence="1" type="ORF">BO71DRAFT_426699</name>
</gene>
<evidence type="ECO:0000313" key="2">
    <source>
        <dbReference type="Proteomes" id="UP000247810"/>
    </source>
</evidence>
<protein>
    <submittedName>
        <fullName evidence="1">Uncharacterized protein</fullName>
    </submittedName>
</protein>
<name>A0A319DM72_9EURO</name>
<evidence type="ECO:0000313" key="1">
    <source>
        <dbReference type="EMBL" id="PYH97824.1"/>
    </source>
</evidence>
<dbReference type="EMBL" id="KZ825818">
    <property type="protein sequence ID" value="PYH97824.1"/>
    <property type="molecule type" value="Genomic_DNA"/>
</dbReference>
<organism evidence="1 2">
    <name type="scientific">Aspergillus ellipticus CBS 707.79</name>
    <dbReference type="NCBI Taxonomy" id="1448320"/>
    <lineage>
        <taxon>Eukaryota</taxon>
        <taxon>Fungi</taxon>
        <taxon>Dikarya</taxon>
        <taxon>Ascomycota</taxon>
        <taxon>Pezizomycotina</taxon>
        <taxon>Eurotiomycetes</taxon>
        <taxon>Eurotiomycetidae</taxon>
        <taxon>Eurotiales</taxon>
        <taxon>Aspergillaceae</taxon>
        <taxon>Aspergillus</taxon>
        <taxon>Aspergillus subgen. Circumdati</taxon>
    </lineage>
</organism>
<reference evidence="1 2" key="1">
    <citation type="submission" date="2018-02" db="EMBL/GenBank/DDBJ databases">
        <title>The genomes of Aspergillus section Nigri reveals drivers in fungal speciation.</title>
        <authorList>
            <consortium name="DOE Joint Genome Institute"/>
            <person name="Vesth T.C."/>
            <person name="Nybo J."/>
            <person name="Theobald S."/>
            <person name="Brandl J."/>
            <person name="Frisvad J.C."/>
            <person name="Nielsen K.F."/>
            <person name="Lyhne E.K."/>
            <person name="Kogle M.E."/>
            <person name="Kuo A."/>
            <person name="Riley R."/>
            <person name="Clum A."/>
            <person name="Nolan M."/>
            <person name="Lipzen A."/>
            <person name="Salamov A."/>
            <person name="Henrissat B."/>
            <person name="Wiebenga A."/>
            <person name="De vries R.P."/>
            <person name="Grigoriev I.V."/>
            <person name="Mortensen U.H."/>
            <person name="Andersen M.R."/>
            <person name="Baker S.E."/>
        </authorList>
    </citation>
    <scope>NUCLEOTIDE SEQUENCE [LARGE SCALE GENOMIC DNA]</scope>
    <source>
        <strain evidence="1 2">CBS 707.79</strain>
    </source>
</reference>
<proteinExistence type="predicted"/>
<dbReference type="Proteomes" id="UP000247810">
    <property type="component" value="Unassembled WGS sequence"/>
</dbReference>
<dbReference type="STRING" id="1448320.A0A319DM72"/>
<dbReference type="OrthoDB" id="6075923at2759"/>
<keyword evidence="2" id="KW-1185">Reference proteome</keyword>
<dbReference type="AlphaFoldDB" id="A0A319DM72"/>
<sequence length="76" mass="8510">MSIPASLAASKLRWPEEEEILTAGRVVVLEDDEHKAANALHAFTNGAIHPAAKVQNRQRNTRYYSKLQTQATAYME</sequence>
<accession>A0A319DM72</accession>